<sequence>MKKIGQIMEDARKEKKYSYGELEEITKIKSSFLTAIEKEDWQSLPSFPTVLGFIKSISSALDIDEKMTIAVLRRDYPPKKLNINPKPDISSKPAWNPKLTFILGIVSVAVVILGYLTFQYIKFTLPPKVDLVSPTEGQVVNGNSVLVFGSTDMDVKITVDNQPVLVDEEGKFSTDIEISSEATEVVIKAISRSGKETTIVRKISIQQI</sequence>
<dbReference type="EMBL" id="MGIA01000013">
    <property type="protein sequence ID" value="OGM81316.1"/>
    <property type="molecule type" value="Genomic_DNA"/>
</dbReference>
<dbReference type="Gene3D" id="1.10.260.40">
    <property type="entry name" value="lambda repressor-like DNA-binding domains"/>
    <property type="match status" value="1"/>
</dbReference>
<dbReference type="InterPro" id="IPR010982">
    <property type="entry name" value="Lambda_DNA-bd_dom_sf"/>
</dbReference>
<dbReference type="InterPro" id="IPR001387">
    <property type="entry name" value="Cro/C1-type_HTH"/>
</dbReference>
<dbReference type="InterPro" id="IPR013783">
    <property type="entry name" value="Ig-like_fold"/>
</dbReference>
<keyword evidence="1" id="KW-0472">Membrane</keyword>
<keyword evidence="1" id="KW-0812">Transmembrane</keyword>
<keyword evidence="1" id="KW-1133">Transmembrane helix</keyword>
<dbReference type="InterPro" id="IPR050400">
    <property type="entry name" value="Bact_Cytoskel_RodZ"/>
</dbReference>
<dbReference type="AlphaFoldDB" id="A0A1F8CYY0"/>
<protein>
    <recommendedName>
        <fullName evidence="4">HTH cro/C1-type domain-containing protein</fullName>
    </recommendedName>
</protein>
<dbReference type="GO" id="GO:0003677">
    <property type="term" value="F:DNA binding"/>
    <property type="evidence" value="ECO:0007669"/>
    <property type="project" value="InterPro"/>
</dbReference>
<evidence type="ECO:0000313" key="2">
    <source>
        <dbReference type="EMBL" id="OGM81316.1"/>
    </source>
</evidence>
<reference evidence="2 3" key="1">
    <citation type="journal article" date="2016" name="Nat. Commun.">
        <title>Thousands of microbial genomes shed light on interconnected biogeochemical processes in an aquifer system.</title>
        <authorList>
            <person name="Anantharaman K."/>
            <person name="Brown C.T."/>
            <person name="Hug L.A."/>
            <person name="Sharon I."/>
            <person name="Castelle C.J."/>
            <person name="Probst A.J."/>
            <person name="Thomas B.C."/>
            <person name="Singh A."/>
            <person name="Wilkins M.J."/>
            <person name="Karaoz U."/>
            <person name="Brodie E.L."/>
            <person name="Williams K.H."/>
            <person name="Hubbard S.S."/>
            <person name="Banfield J.F."/>
        </authorList>
    </citation>
    <scope>NUCLEOTIDE SEQUENCE [LARGE SCALE GENOMIC DNA]</scope>
</reference>
<evidence type="ECO:0000256" key="1">
    <source>
        <dbReference type="SAM" id="Phobius"/>
    </source>
</evidence>
<feature type="transmembrane region" description="Helical" evidence="1">
    <location>
        <begin position="99"/>
        <end position="118"/>
    </location>
</feature>
<name>A0A1F8CYY0_9BACT</name>
<dbReference type="Pfam" id="PF13413">
    <property type="entry name" value="HTH_25"/>
    <property type="match status" value="1"/>
</dbReference>
<dbReference type="PANTHER" id="PTHR34475">
    <property type="match status" value="1"/>
</dbReference>
<proteinExistence type="predicted"/>
<comment type="caution">
    <text evidence="2">The sequence shown here is derived from an EMBL/GenBank/DDBJ whole genome shotgun (WGS) entry which is preliminary data.</text>
</comment>
<dbReference type="STRING" id="1802540.A2393_03590"/>
<dbReference type="PANTHER" id="PTHR34475:SF1">
    <property type="entry name" value="CYTOSKELETON PROTEIN RODZ"/>
    <property type="match status" value="1"/>
</dbReference>
<dbReference type="CDD" id="cd00093">
    <property type="entry name" value="HTH_XRE"/>
    <property type="match status" value="1"/>
</dbReference>
<gene>
    <name evidence="2" type="ORF">A2393_03590</name>
</gene>
<organism evidence="2 3">
    <name type="scientific">Candidatus Woesebacteria bacterium RIFOXYB1_FULL_41_13</name>
    <dbReference type="NCBI Taxonomy" id="1802540"/>
    <lineage>
        <taxon>Bacteria</taxon>
        <taxon>Candidatus Woeseibacteriota</taxon>
    </lineage>
</organism>
<evidence type="ECO:0008006" key="4">
    <source>
        <dbReference type="Google" id="ProtNLM"/>
    </source>
</evidence>
<evidence type="ECO:0000313" key="3">
    <source>
        <dbReference type="Proteomes" id="UP000178937"/>
    </source>
</evidence>
<dbReference type="Gene3D" id="2.60.40.10">
    <property type="entry name" value="Immunoglobulins"/>
    <property type="match status" value="1"/>
</dbReference>
<accession>A0A1F8CYY0</accession>
<dbReference type="Proteomes" id="UP000178937">
    <property type="component" value="Unassembled WGS sequence"/>
</dbReference>